<name>A0A4C1ZTA4_EUMVA</name>
<organism evidence="2 3">
    <name type="scientific">Eumeta variegata</name>
    <name type="common">Bagworm moth</name>
    <name type="synonym">Eumeta japonica</name>
    <dbReference type="NCBI Taxonomy" id="151549"/>
    <lineage>
        <taxon>Eukaryota</taxon>
        <taxon>Metazoa</taxon>
        <taxon>Ecdysozoa</taxon>
        <taxon>Arthropoda</taxon>
        <taxon>Hexapoda</taxon>
        <taxon>Insecta</taxon>
        <taxon>Pterygota</taxon>
        <taxon>Neoptera</taxon>
        <taxon>Endopterygota</taxon>
        <taxon>Lepidoptera</taxon>
        <taxon>Glossata</taxon>
        <taxon>Ditrysia</taxon>
        <taxon>Tineoidea</taxon>
        <taxon>Psychidae</taxon>
        <taxon>Oiketicinae</taxon>
        <taxon>Eumeta</taxon>
    </lineage>
</organism>
<dbReference type="Proteomes" id="UP000299102">
    <property type="component" value="Unassembled WGS sequence"/>
</dbReference>
<accession>A0A4C1ZTA4</accession>
<evidence type="ECO:0000313" key="2">
    <source>
        <dbReference type="EMBL" id="GBP89857.1"/>
    </source>
</evidence>
<evidence type="ECO:0000313" key="3">
    <source>
        <dbReference type="Proteomes" id="UP000299102"/>
    </source>
</evidence>
<dbReference type="EMBL" id="BGZK01002037">
    <property type="protein sequence ID" value="GBP89857.1"/>
    <property type="molecule type" value="Genomic_DNA"/>
</dbReference>
<comment type="caution">
    <text evidence="2">The sequence shown here is derived from an EMBL/GenBank/DDBJ whole genome shotgun (WGS) entry which is preliminary data.</text>
</comment>
<dbReference type="AlphaFoldDB" id="A0A4C1ZTA4"/>
<feature type="region of interest" description="Disordered" evidence="1">
    <location>
        <begin position="1"/>
        <end position="23"/>
    </location>
</feature>
<sequence length="99" mass="11206">MLIHREKNGQETQAYSAGDKLRRAPAETHPGYKLQLSRITQCTFVYNKQASAHGSTRVDVTSADREVKGDPCLGHVVMRLHQRNPYSYTDNTRITATFL</sequence>
<evidence type="ECO:0000256" key="1">
    <source>
        <dbReference type="SAM" id="MobiDB-lite"/>
    </source>
</evidence>
<keyword evidence="3" id="KW-1185">Reference proteome</keyword>
<gene>
    <name evidence="2" type="ORF">EVAR_64230_1</name>
</gene>
<proteinExistence type="predicted"/>
<reference evidence="2 3" key="1">
    <citation type="journal article" date="2019" name="Commun. Biol.">
        <title>The bagworm genome reveals a unique fibroin gene that provides high tensile strength.</title>
        <authorList>
            <person name="Kono N."/>
            <person name="Nakamura H."/>
            <person name="Ohtoshi R."/>
            <person name="Tomita M."/>
            <person name="Numata K."/>
            <person name="Arakawa K."/>
        </authorList>
    </citation>
    <scope>NUCLEOTIDE SEQUENCE [LARGE SCALE GENOMIC DNA]</scope>
</reference>
<protein>
    <submittedName>
        <fullName evidence="2">Uncharacterized protein</fullName>
    </submittedName>
</protein>